<dbReference type="Pfam" id="PF13614">
    <property type="entry name" value="AAA_31"/>
    <property type="match status" value="1"/>
</dbReference>
<evidence type="ECO:0000256" key="9">
    <source>
        <dbReference type="ARBA" id="ARBA00022741"/>
    </source>
</evidence>
<keyword evidence="9" id="KW-0547">Nucleotide-binding</keyword>
<dbReference type="GO" id="GO:0005886">
    <property type="term" value="C:plasma membrane"/>
    <property type="evidence" value="ECO:0007669"/>
    <property type="project" value="UniProtKB-SubCell"/>
</dbReference>
<accession>A0A239MKT6</accession>
<evidence type="ECO:0000256" key="13">
    <source>
        <dbReference type="ARBA" id="ARBA00023136"/>
    </source>
</evidence>
<organism evidence="19 20">
    <name type="scientific">Granulicella rosea</name>
    <dbReference type="NCBI Taxonomy" id="474952"/>
    <lineage>
        <taxon>Bacteria</taxon>
        <taxon>Pseudomonadati</taxon>
        <taxon>Acidobacteriota</taxon>
        <taxon>Terriglobia</taxon>
        <taxon>Terriglobales</taxon>
        <taxon>Acidobacteriaceae</taxon>
        <taxon>Granulicella</taxon>
    </lineage>
</organism>
<dbReference type="EC" id="2.7.10.2" evidence="4"/>
<evidence type="ECO:0000256" key="11">
    <source>
        <dbReference type="ARBA" id="ARBA00022840"/>
    </source>
</evidence>
<feature type="domain" description="AAA" evidence="18">
    <location>
        <begin position="574"/>
        <end position="697"/>
    </location>
</feature>
<evidence type="ECO:0000313" key="20">
    <source>
        <dbReference type="Proteomes" id="UP000198356"/>
    </source>
</evidence>
<keyword evidence="10" id="KW-0418">Kinase</keyword>
<sequence>MAFDNNDASIASDLNDAEQGSSDLTLESVWEFLRRRKIWIALGIVLGFLSGLAVYLHTPPLYTATAIVELNKDSSSGLGLQELSGLSDSLSGGMELNTDMLTHQRILQNDNTALSVISSLNLMQEPPYNEIPKGKLHDVYERERSLPLKDAPYTRDRVLAIFHKGLQVEVLKSTRLLAVSYTDTDRNRASKIANYVVQAYLQDNTENRYQATSMASTWLTTQLEDLKRKIEENHRQVAAFQQKSGIVSEGMSAPAPSAGGGARGNIGAMAPSVDSTAFQRLSALNEELTRAEVARIQREALYHIIQTNDVDLVLNSASSLGAGLAGGNEMRVLGTLREQASAIKIRMASESVKFGSQYPAVLELQNQLNSIDAQVHEQMVRLNSETRSSYLLAKADEDGIRKRATDQRQQVLELGNSLTALTFLQQEENTSRGLYQDLYTRLQEASISAGVRSTDMVIVDPARPPSLNSSPNASRLLATGTAAGLLLGLLIGIALHLRDRFLYTIEDFQAAWSAPVIGVVPHFVENGQSKNVPASPDKQEDAAWLIRAPKSKSAESYRQIRTAILFSRIDDPPKVILFTSGISGEGKSTTAYNMAVAFALQTKRVLLIDADMRRPTIRERVNLQQGRGLSDLLSLNLELDEVLQQHPNQDNLFIIEAGTIPPMPAELLGSKRFLAILEKARKEFDYVLIDGPPVLLVTDPLLIAPHADAIVAVFRSGRSTKQVVRATASMLRQYSGRLLGYVVNDVESNQTAYGYGYGYDAYYQ</sequence>
<comment type="similarity">
    <text evidence="2">Belongs to the CpsD/CapB family.</text>
</comment>
<evidence type="ECO:0000256" key="4">
    <source>
        <dbReference type="ARBA" id="ARBA00011903"/>
    </source>
</evidence>
<evidence type="ECO:0000256" key="15">
    <source>
        <dbReference type="ARBA" id="ARBA00051245"/>
    </source>
</evidence>
<dbReference type="InterPro" id="IPR050445">
    <property type="entry name" value="Bact_polysacc_biosynth/exp"/>
</dbReference>
<evidence type="ECO:0000259" key="18">
    <source>
        <dbReference type="Pfam" id="PF13614"/>
    </source>
</evidence>
<evidence type="ECO:0000256" key="1">
    <source>
        <dbReference type="ARBA" id="ARBA00004429"/>
    </source>
</evidence>
<keyword evidence="6" id="KW-0997">Cell inner membrane</keyword>
<dbReference type="InterPro" id="IPR027417">
    <property type="entry name" value="P-loop_NTPase"/>
</dbReference>
<evidence type="ECO:0000256" key="7">
    <source>
        <dbReference type="ARBA" id="ARBA00022679"/>
    </source>
</evidence>
<gene>
    <name evidence="19" type="ORF">SAMN05421770_11527</name>
</gene>
<reference evidence="19 20" key="1">
    <citation type="submission" date="2017-06" db="EMBL/GenBank/DDBJ databases">
        <authorList>
            <person name="Kim H.J."/>
            <person name="Triplett B.A."/>
        </authorList>
    </citation>
    <scope>NUCLEOTIDE SEQUENCE [LARGE SCALE GENOMIC DNA]</scope>
    <source>
        <strain evidence="19 20">DSM 18704</strain>
    </source>
</reference>
<dbReference type="NCBIfam" id="TIGR01007">
    <property type="entry name" value="eps_fam"/>
    <property type="match status" value="1"/>
</dbReference>
<dbReference type="Pfam" id="PF02706">
    <property type="entry name" value="Wzz"/>
    <property type="match status" value="1"/>
</dbReference>
<dbReference type="SUPFAM" id="SSF52540">
    <property type="entry name" value="P-loop containing nucleoside triphosphate hydrolases"/>
    <property type="match status" value="1"/>
</dbReference>
<evidence type="ECO:0000256" key="14">
    <source>
        <dbReference type="ARBA" id="ARBA00023137"/>
    </source>
</evidence>
<dbReference type="Proteomes" id="UP000198356">
    <property type="component" value="Unassembled WGS sequence"/>
</dbReference>
<dbReference type="Gene3D" id="3.40.50.300">
    <property type="entry name" value="P-loop containing nucleotide triphosphate hydrolases"/>
    <property type="match status" value="1"/>
</dbReference>
<feature type="transmembrane region" description="Helical" evidence="16">
    <location>
        <begin position="38"/>
        <end position="56"/>
    </location>
</feature>
<name>A0A239MKT6_9BACT</name>
<dbReference type="AlphaFoldDB" id="A0A239MKT6"/>
<dbReference type="InterPro" id="IPR003856">
    <property type="entry name" value="LPS_length_determ_N"/>
</dbReference>
<keyword evidence="8 16" id="KW-0812">Transmembrane</keyword>
<keyword evidence="14" id="KW-0829">Tyrosine-protein kinase</keyword>
<evidence type="ECO:0000256" key="16">
    <source>
        <dbReference type="SAM" id="Phobius"/>
    </source>
</evidence>
<comment type="subcellular location">
    <subcellularLocation>
        <location evidence="1">Cell inner membrane</location>
        <topology evidence="1">Multi-pass membrane protein</topology>
    </subcellularLocation>
</comment>
<keyword evidence="11" id="KW-0067">ATP-binding</keyword>
<evidence type="ECO:0000256" key="10">
    <source>
        <dbReference type="ARBA" id="ARBA00022777"/>
    </source>
</evidence>
<keyword evidence="12 16" id="KW-1133">Transmembrane helix</keyword>
<keyword evidence="5" id="KW-1003">Cell membrane</keyword>
<dbReference type="PANTHER" id="PTHR32309:SF13">
    <property type="entry name" value="FERRIC ENTEROBACTIN TRANSPORT PROTEIN FEPE"/>
    <property type="match status" value="1"/>
</dbReference>
<dbReference type="EMBL" id="FZOU01000015">
    <property type="protein sequence ID" value="SNT43275.1"/>
    <property type="molecule type" value="Genomic_DNA"/>
</dbReference>
<dbReference type="InterPro" id="IPR025669">
    <property type="entry name" value="AAA_dom"/>
</dbReference>
<dbReference type="CDD" id="cd05387">
    <property type="entry name" value="BY-kinase"/>
    <property type="match status" value="1"/>
</dbReference>
<evidence type="ECO:0000259" key="17">
    <source>
        <dbReference type="Pfam" id="PF02706"/>
    </source>
</evidence>
<evidence type="ECO:0000313" key="19">
    <source>
        <dbReference type="EMBL" id="SNT43275.1"/>
    </source>
</evidence>
<evidence type="ECO:0000256" key="3">
    <source>
        <dbReference type="ARBA" id="ARBA00008883"/>
    </source>
</evidence>
<dbReference type="PANTHER" id="PTHR32309">
    <property type="entry name" value="TYROSINE-PROTEIN KINASE"/>
    <property type="match status" value="1"/>
</dbReference>
<evidence type="ECO:0000256" key="12">
    <source>
        <dbReference type="ARBA" id="ARBA00022989"/>
    </source>
</evidence>
<dbReference type="RefSeq" id="WP_176441911.1">
    <property type="nucleotide sequence ID" value="NZ_FZOU01000015.1"/>
</dbReference>
<feature type="domain" description="Polysaccharide chain length determinant N-terminal" evidence="17">
    <location>
        <begin position="24"/>
        <end position="119"/>
    </location>
</feature>
<keyword evidence="13 16" id="KW-0472">Membrane</keyword>
<keyword evidence="20" id="KW-1185">Reference proteome</keyword>
<proteinExistence type="inferred from homology"/>
<evidence type="ECO:0000256" key="2">
    <source>
        <dbReference type="ARBA" id="ARBA00007316"/>
    </source>
</evidence>
<dbReference type="GO" id="GO:0004715">
    <property type="term" value="F:non-membrane spanning protein tyrosine kinase activity"/>
    <property type="evidence" value="ECO:0007669"/>
    <property type="project" value="UniProtKB-EC"/>
</dbReference>
<keyword evidence="7" id="KW-0808">Transferase</keyword>
<dbReference type="GO" id="GO:0005524">
    <property type="term" value="F:ATP binding"/>
    <property type="evidence" value="ECO:0007669"/>
    <property type="project" value="UniProtKB-KW"/>
</dbReference>
<evidence type="ECO:0000256" key="8">
    <source>
        <dbReference type="ARBA" id="ARBA00022692"/>
    </source>
</evidence>
<dbReference type="InterPro" id="IPR005702">
    <property type="entry name" value="Wzc-like_C"/>
</dbReference>
<protein>
    <recommendedName>
        <fullName evidence="4">non-specific protein-tyrosine kinase</fullName>
        <ecNumber evidence="4">2.7.10.2</ecNumber>
    </recommendedName>
</protein>
<evidence type="ECO:0000256" key="6">
    <source>
        <dbReference type="ARBA" id="ARBA00022519"/>
    </source>
</evidence>
<evidence type="ECO:0000256" key="5">
    <source>
        <dbReference type="ARBA" id="ARBA00022475"/>
    </source>
</evidence>
<comment type="similarity">
    <text evidence="3">Belongs to the etk/wzc family.</text>
</comment>
<comment type="catalytic activity">
    <reaction evidence="15">
        <text>L-tyrosyl-[protein] + ATP = O-phospho-L-tyrosyl-[protein] + ADP + H(+)</text>
        <dbReference type="Rhea" id="RHEA:10596"/>
        <dbReference type="Rhea" id="RHEA-COMP:10136"/>
        <dbReference type="Rhea" id="RHEA-COMP:20101"/>
        <dbReference type="ChEBI" id="CHEBI:15378"/>
        <dbReference type="ChEBI" id="CHEBI:30616"/>
        <dbReference type="ChEBI" id="CHEBI:46858"/>
        <dbReference type="ChEBI" id="CHEBI:61978"/>
        <dbReference type="ChEBI" id="CHEBI:456216"/>
        <dbReference type="EC" id="2.7.10.2"/>
    </reaction>
</comment>